<reference evidence="2" key="1">
    <citation type="submission" date="2019-07" db="EMBL/GenBank/DDBJ databases">
        <authorList>
            <person name="Dittberner H."/>
        </authorList>
    </citation>
    <scope>NUCLEOTIDE SEQUENCE [LARGE SCALE GENOMIC DNA]</scope>
</reference>
<accession>A0A565CAH9</accession>
<sequence>MYSLRHEFRSFGNLSFPTRINLRWCCRSSVKTARSSLVGSVSLTRISSTRRCTSPMRHNLLAIPCMAGSLWSHPIATSDEVGVLLQALSVSPSRTLETRVTVQAKPLPPPKPLDPPDPLPLSTRSLNPAMFRHRNCRSSDPNGTRSGESPRFSCLSGSTSPTGVVQYPTHHCPRTLGLPSRQLEGIRDVSTGYDSSPLF</sequence>
<feature type="region of interest" description="Disordered" evidence="1">
    <location>
        <begin position="128"/>
        <end position="167"/>
    </location>
</feature>
<proteinExistence type="predicted"/>
<evidence type="ECO:0000313" key="3">
    <source>
        <dbReference type="Proteomes" id="UP000489600"/>
    </source>
</evidence>
<dbReference type="AlphaFoldDB" id="A0A565CAH9"/>
<protein>
    <submittedName>
        <fullName evidence="2">Uncharacterized protein</fullName>
    </submittedName>
</protein>
<comment type="caution">
    <text evidence="2">The sequence shown here is derived from an EMBL/GenBank/DDBJ whole genome shotgun (WGS) entry which is preliminary data.</text>
</comment>
<feature type="compositionally biased region" description="Polar residues" evidence="1">
    <location>
        <begin position="138"/>
        <end position="147"/>
    </location>
</feature>
<dbReference type="EMBL" id="CABITT030000007">
    <property type="protein sequence ID" value="VVB10608.1"/>
    <property type="molecule type" value="Genomic_DNA"/>
</dbReference>
<organism evidence="2 3">
    <name type="scientific">Arabis nemorensis</name>
    <dbReference type="NCBI Taxonomy" id="586526"/>
    <lineage>
        <taxon>Eukaryota</taxon>
        <taxon>Viridiplantae</taxon>
        <taxon>Streptophyta</taxon>
        <taxon>Embryophyta</taxon>
        <taxon>Tracheophyta</taxon>
        <taxon>Spermatophyta</taxon>
        <taxon>Magnoliopsida</taxon>
        <taxon>eudicotyledons</taxon>
        <taxon>Gunneridae</taxon>
        <taxon>Pentapetalae</taxon>
        <taxon>rosids</taxon>
        <taxon>malvids</taxon>
        <taxon>Brassicales</taxon>
        <taxon>Brassicaceae</taxon>
        <taxon>Arabideae</taxon>
        <taxon>Arabis</taxon>
    </lineage>
</organism>
<name>A0A565CAH9_9BRAS</name>
<keyword evidence="3" id="KW-1185">Reference proteome</keyword>
<evidence type="ECO:0000256" key="1">
    <source>
        <dbReference type="SAM" id="MobiDB-lite"/>
    </source>
</evidence>
<evidence type="ECO:0000313" key="2">
    <source>
        <dbReference type="EMBL" id="VVB10608.1"/>
    </source>
</evidence>
<gene>
    <name evidence="2" type="ORF">ANE_LOCUS21052</name>
</gene>
<dbReference type="Proteomes" id="UP000489600">
    <property type="component" value="Unassembled WGS sequence"/>
</dbReference>